<keyword evidence="5" id="KW-0378">Hydrolase</keyword>
<dbReference type="GO" id="GO:0016787">
    <property type="term" value="F:hydrolase activity"/>
    <property type="evidence" value="ECO:0007669"/>
    <property type="project" value="UniProtKB-KW"/>
</dbReference>
<dbReference type="Gene3D" id="3.40.50.1000">
    <property type="entry name" value="HAD superfamily/HAD-like"/>
    <property type="match status" value="1"/>
</dbReference>
<sequence>MTPAQELDWTSIKAVIFDVDGTLYAQSKLRRRMLFDLLSYYALRPWRLGEMLLLRRFRAEREKRPGHQGPDLENAQYAWCAEGSQFSVAQVRAVVGRWMFSHPNQYLGSCAYPGAGAFFDALRQRGIQVGIYSDYPAHDKLVALGLRADSVVSSTDPEIDQLKPNPKGLLHVAAALGRAPAECLFVGDRAELDGVCAERAGMPWLLVPPQPFDHFTFYHDLARSVAAAVPAALPYPV</sequence>
<dbReference type="InterPro" id="IPR006439">
    <property type="entry name" value="HAD-SF_hydro_IA"/>
</dbReference>
<dbReference type="SFLD" id="SFLDG01129">
    <property type="entry name" value="C1.5:_HAD__Beta-PGM__Phosphata"/>
    <property type="match status" value="1"/>
</dbReference>
<evidence type="ECO:0000313" key="5">
    <source>
        <dbReference type="EMBL" id="MFD1874975.1"/>
    </source>
</evidence>
<comment type="catalytic activity">
    <reaction evidence="1">
        <text>2-phosphoglycolate + H2O = glycolate + phosphate</text>
        <dbReference type="Rhea" id="RHEA:14369"/>
        <dbReference type="ChEBI" id="CHEBI:15377"/>
        <dbReference type="ChEBI" id="CHEBI:29805"/>
        <dbReference type="ChEBI" id="CHEBI:43474"/>
        <dbReference type="ChEBI" id="CHEBI:58033"/>
        <dbReference type="EC" id="3.1.3.18"/>
    </reaction>
</comment>
<dbReference type="InterPro" id="IPR023214">
    <property type="entry name" value="HAD_sf"/>
</dbReference>
<comment type="pathway">
    <text evidence="2">Organic acid metabolism; glycolate biosynthesis; glycolate from 2-phosphoglycolate: step 1/1.</text>
</comment>
<evidence type="ECO:0000256" key="2">
    <source>
        <dbReference type="ARBA" id="ARBA00004818"/>
    </source>
</evidence>
<dbReference type="EMBL" id="JBHUFD010000018">
    <property type="protein sequence ID" value="MFD1874975.1"/>
    <property type="molecule type" value="Genomic_DNA"/>
</dbReference>
<dbReference type="InterPro" id="IPR036412">
    <property type="entry name" value="HAD-like_sf"/>
</dbReference>
<dbReference type="Proteomes" id="UP001597197">
    <property type="component" value="Unassembled WGS sequence"/>
</dbReference>
<gene>
    <name evidence="5" type="ORF">ACFSDX_21255</name>
</gene>
<dbReference type="PANTHER" id="PTHR43434">
    <property type="entry name" value="PHOSPHOGLYCOLATE PHOSPHATASE"/>
    <property type="match status" value="1"/>
</dbReference>
<evidence type="ECO:0000256" key="1">
    <source>
        <dbReference type="ARBA" id="ARBA00000830"/>
    </source>
</evidence>
<dbReference type="SFLD" id="SFLDS00003">
    <property type="entry name" value="Haloacid_Dehalogenase"/>
    <property type="match status" value="1"/>
</dbReference>
<dbReference type="EC" id="3.1.3.18" evidence="4"/>
<proteinExistence type="inferred from homology"/>
<protein>
    <recommendedName>
        <fullName evidence="4">phosphoglycolate phosphatase</fullName>
        <ecNumber evidence="4">3.1.3.18</ecNumber>
    </recommendedName>
</protein>
<dbReference type="RefSeq" id="WP_382317232.1">
    <property type="nucleotide sequence ID" value="NZ_JBHUFD010000018.1"/>
</dbReference>
<reference evidence="6" key="1">
    <citation type="journal article" date="2019" name="Int. J. Syst. Evol. Microbiol.">
        <title>The Global Catalogue of Microorganisms (GCM) 10K type strain sequencing project: providing services to taxonomists for standard genome sequencing and annotation.</title>
        <authorList>
            <consortium name="The Broad Institute Genomics Platform"/>
            <consortium name="The Broad Institute Genome Sequencing Center for Infectious Disease"/>
            <person name="Wu L."/>
            <person name="Ma J."/>
        </authorList>
    </citation>
    <scope>NUCLEOTIDE SEQUENCE [LARGE SCALE GENOMIC DNA]</scope>
    <source>
        <strain evidence="6">CGMCC 1.15795</strain>
    </source>
</reference>
<evidence type="ECO:0000256" key="4">
    <source>
        <dbReference type="ARBA" id="ARBA00013078"/>
    </source>
</evidence>
<dbReference type="InterPro" id="IPR050155">
    <property type="entry name" value="HAD-like_hydrolase_sf"/>
</dbReference>
<name>A0ABW4R125_9BACT</name>
<dbReference type="SUPFAM" id="SSF56784">
    <property type="entry name" value="HAD-like"/>
    <property type="match status" value="1"/>
</dbReference>
<evidence type="ECO:0000256" key="3">
    <source>
        <dbReference type="ARBA" id="ARBA00006171"/>
    </source>
</evidence>
<comment type="caution">
    <text evidence="5">The sequence shown here is derived from an EMBL/GenBank/DDBJ whole genome shotgun (WGS) entry which is preliminary data.</text>
</comment>
<evidence type="ECO:0000313" key="6">
    <source>
        <dbReference type="Proteomes" id="UP001597197"/>
    </source>
</evidence>
<keyword evidence="6" id="KW-1185">Reference proteome</keyword>
<dbReference type="PROSITE" id="PS01228">
    <property type="entry name" value="COF_1"/>
    <property type="match status" value="1"/>
</dbReference>
<organism evidence="5 6">
    <name type="scientific">Hymenobacter bucti</name>
    <dbReference type="NCBI Taxonomy" id="1844114"/>
    <lineage>
        <taxon>Bacteria</taxon>
        <taxon>Pseudomonadati</taxon>
        <taxon>Bacteroidota</taxon>
        <taxon>Cytophagia</taxon>
        <taxon>Cytophagales</taxon>
        <taxon>Hymenobacteraceae</taxon>
        <taxon>Hymenobacter</taxon>
    </lineage>
</organism>
<comment type="similarity">
    <text evidence="3">Belongs to the HAD-like hydrolase superfamily. CbbY/CbbZ/Gph/YieH family.</text>
</comment>
<accession>A0ABW4R125</accession>
<dbReference type="PANTHER" id="PTHR43434:SF1">
    <property type="entry name" value="PHOSPHOGLYCOLATE PHOSPHATASE"/>
    <property type="match status" value="1"/>
</dbReference>
<dbReference type="NCBIfam" id="TIGR01549">
    <property type="entry name" value="HAD-SF-IA-v1"/>
    <property type="match status" value="1"/>
</dbReference>
<dbReference type="Pfam" id="PF00702">
    <property type="entry name" value="Hydrolase"/>
    <property type="match status" value="1"/>
</dbReference>